<keyword evidence="6 10" id="KW-0418">Kinase</keyword>
<dbReference type="InterPro" id="IPR003594">
    <property type="entry name" value="HATPase_dom"/>
</dbReference>
<dbReference type="InterPro" id="IPR004358">
    <property type="entry name" value="Sig_transdc_His_kin-like_C"/>
</dbReference>
<dbReference type="FunFam" id="3.30.565.10:FF:000006">
    <property type="entry name" value="Sensor histidine kinase WalK"/>
    <property type="match status" value="1"/>
</dbReference>
<evidence type="ECO:0000256" key="1">
    <source>
        <dbReference type="ARBA" id="ARBA00000085"/>
    </source>
</evidence>
<evidence type="ECO:0000256" key="4">
    <source>
        <dbReference type="ARBA" id="ARBA00022553"/>
    </source>
</evidence>
<dbReference type="SUPFAM" id="SSF55874">
    <property type="entry name" value="ATPase domain of HSP90 chaperone/DNA topoisomerase II/histidine kinase"/>
    <property type="match status" value="1"/>
</dbReference>
<dbReference type="InterPro" id="IPR050736">
    <property type="entry name" value="Sensor_HK_Regulatory"/>
</dbReference>
<dbReference type="InterPro" id="IPR036890">
    <property type="entry name" value="HATPase_C_sf"/>
</dbReference>
<dbReference type="KEGG" id="eha:Ethha_1872"/>
<evidence type="ECO:0000256" key="3">
    <source>
        <dbReference type="ARBA" id="ARBA00012438"/>
    </source>
</evidence>
<keyword evidence="8" id="KW-0472">Membrane</keyword>
<dbReference type="EC" id="2.7.13.3" evidence="3"/>
<evidence type="ECO:0000256" key="7">
    <source>
        <dbReference type="ARBA" id="ARBA00023012"/>
    </source>
</evidence>
<evidence type="ECO:0000256" key="2">
    <source>
        <dbReference type="ARBA" id="ARBA00004370"/>
    </source>
</evidence>
<keyword evidence="8" id="KW-0812">Transmembrane</keyword>
<evidence type="ECO:0000313" key="10">
    <source>
        <dbReference type="EMBL" id="ADU27394.1"/>
    </source>
</evidence>
<evidence type="ECO:0000256" key="6">
    <source>
        <dbReference type="ARBA" id="ARBA00022777"/>
    </source>
</evidence>
<dbReference type="PRINTS" id="PR00344">
    <property type="entry name" value="BCTRLSENSOR"/>
</dbReference>
<organism evidence="10 11">
    <name type="scientific">Ethanoligenens harbinense (strain DSM 18485 / JCM 12961 / CGMCC 1.5033 / YUAN-3)</name>
    <dbReference type="NCBI Taxonomy" id="663278"/>
    <lineage>
        <taxon>Bacteria</taxon>
        <taxon>Bacillati</taxon>
        <taxon>Bacillota</taxon>
        <taxon>Clostridia</taxon>
        <taxon>Eubacteriales</taxon>
        <taxon>Oscillospiraceae</taxon>
        <taxon>Ethanoligenens</taxon>
    </lineage>
</organism>
<accession>E6UA33</accession>
<dbReference type="PANTHER" id="PTHR43711">
    <property type="entry name" value="TWO-COMPONENT HISTIDINE KINASE"/>
    <property type="match status" value="1"/>
</dbReference>
<feature type="domain" description="Histidine kinase" evidence="9">
    <location>
        <begin position="193"/>
        <end position="407"/>
    </location>
</feature>
<name>E6UA33_ETHHY</name>
<evidence type="ECO:0000259" key="9">
    <source>
        <dbReference type="PROSITE" id="PS50109"/>
    </source>
</evidence>
<dbReference type="Gene3D" id="1.10.287.130">
    <property type="match status" value="1"/>
</dbReference>
<gene>
    <name evidence="10" type="ordered locus">Ethha_1872</name>
</gene>
<dbReference type="Proteomes" id="UP000001551">
    <property type="component" value="Chromosome"/>
</dbReference>
<dbReference type="PROSITE" id="PS50109">
    <property type="entry name" value="HIS_KIN"/>
    <property type="match status" value="1"/>
</dbReference>
<sequence>MNLWRSKGFRRTFLLFLSLFAVLTMTALMVLWQNGQAMTAALVRQDIALAGGMARGQPTKSLSILTGETTSADLDAGQNLLAPYSYNQELPLAASRTYQQIFDRQILTFAACAVALFLAALAVFGGYAVRMNRKFRGLSQKIASGEFSDAESNREDGDYAALEEAVSALARRADFHVQALQKDKNFLKNLLSDISHQIKTPLAGLRMYCDILLSKPDLSTEQRVDFLQRSKRQIERTDWLVQGLLKMARVEAGAIRMNLRDAYLVDTVEETVEPFTEWAQRQQIRLDAQVSPDLHFRHDTEWVAEALANLIKNALEHTPAGGTVMIRAEETPLTVSVHVKDNGEGITPEEIPHIFERFYRKGGAHTQNAGIGLSLAKELIEKNGGEIFADSTPGQGSAFIVTFLKQLPPSQS</sequence>
<feature type="transmembrane region" description="Helical" evidence="8">
    <location>
        <begin position="106"/>
        <end position="129"/>
    </location>
</feature>
<dbReference type="EMBL" id="CP002400">
    <property type="protein sequence ID" value="ADU27394.1"/>
    <property type="molecule type" value="Genomic_DNA"/>
</dbReference>
<dbReference type="AlphaFoldDB" id="E6UA33"/>
<feature type="transmembrane region" description="Helical" evidence="8">
    <location>
        <begin position="12"/>
        <end position="32"/>
    </location>
</feature>
<keyword evidence="7" id="KW-0902">Two-component regulatory system</keyword>
<dbReference type="SMART" id="SM00388">
    <property type="entry name" value="HisKA"/>
    <property type="match status" value="1"/>
</dbReference>
<keyword evidence="5" id="KW-0808">Transferase</keyword>
<dbReference type="SMART" id="SM00387">
    <property type="entry name" value="HATPase_c"/>
    <property type="match status" value="1"/>
</dbReference>
<dbReference type="Gene3D" id="3.30.565.10">
    <property type="entry name" value="Histidine kinase-like ATPase, C-terminal domain"/>
    <property type="match status" value="1"/>
</dbReference>
<dbReference type="CDD" id="cd00082">
    <property type="entry name" value="HisKA"/>
    <property type="match status" value="1"/>
</dbReference>
<dbReference type="STRING" id="663278.Ethha_1872"/>
<reference evidence="10 11" key="1">
    <citation type="submission" date="2010-12" db="EMBL/GenBank/DDBJ databases">
        <title>Complete sequence of Ethanoligenens harbinense YUAN-3.</title>
        <authorList>
            <person name="Lucas S."/>
            <person name="Copeland A."/>
            <person name="Lapidus A."/>
            <person name="Cheng J.-F."/>
            <person name="Bruce D."/>
            <person name="Goodwin L."/>
            <person name="Pitluck S."/>
            <person name="Chertkov O."/>
            <person name="Misra M."/>
            <person name="Detter J.C."/>
            <person name="Han C."/>
            <person name="Tapia R."/>
            <person name="Land M."/>
            <person name="Hauser L."/>
            <person name="Jeffries C."/>
            <person name="Kyrpides N."/>
            <person name="Ivanova N."/>
            <person name="Mikhailova N."/>
            <person name="Wang A."/>
            <person name="Mouttaki H."/>
            <person name="He Z."/>
            <person name="Zhou J."/>
            <person name="Hemme C.L."/>
            <person name="Woyke T."/>
        </authorList>
    </citation>
    <scope>NUCLEOTIDE SEQUENCE [LARGE SCALE GENOMIC DNA]</scope>
    <source>
        <strain evidence="11">DSM 18485 / JCM 12961 / CGMCC 1.5033 / YUAN-3</strain>
    </source>
</reference>
<proteinExistence type="predicted"/>
<dbReference type="SUPFAM" id="SSF47384">
    <property type="entry name" value="Homodimeric domain of signal transducing histidine kinase"/>
    <property type="match status" value="1"/>
</dbReference>
<evidence type="ECO:0000256" key="8">
    <source>
        <dbReference type="SAM" id="Phobius"/>
    </source>
</evidence>
<keyword evidence="11" id="KW-1185">Reference proteome</keyword>
<keyword evidence="4" id="KW-0597">Phosphoprotein</keyword>
<evidence type="ECO:0000313" key="11">
    <source>
        <dbReference type="Proteomes" id="UP000001551"/>
    </source>
</evidence>
<dbReference type="GO" id="GO:0000155">
    <property type="term" value="F:phosphorelay sensor kinase activity"/>
    <property type="evidence" value="ECO:0007669"/>
    <property type="project" value="InterPro"/>
</dbReference>
<dbReference type="InterPro" id="IPR036097">
    <property type="entry name" value="HisK_dim/P_sf"/>
</dbReference>
<protein>
    <recommendedName>
        <fullName evidence="3">histidine kinase</fullName>
        <ecNumber evidence="3">2.7.13.3</ecNumber>
    </recommendedName>
</protein>
<comment type="subcellular location">
    <subcellularLocation>
        <location evidence="2">Membrane</location>
    </subcellularLocation>
</comment>
<dbReference type="RefSeq" id="WP_013485745.1">
    <property type="nucleotide sequence ID" value="NC_014828.1"/>
</dbReference>
<dbReference type="eggNOG" id="COG2205">
    <property type="taxonomic scope" value="Bacteria"/>
</dbReference>
<comment type="catalytic activity">
    <reaction evidence="1">
        <text>ATP + protein L-histidine = ADP + protein N-phospho-L-histidine.</text>
        <dbReference type="EC" id="2.7.13.3"/>
    </reaction>
</comment>
<dbReference type="Pfam" id="PF00512">
    <property type="entry name" value="HisKA"/>
    <property type="match status" value="1"/>
</dbReference>
<dbReference type="Pfam" id="PF02518">
    <property type="entry name" value="HATPase_c"/>
    <property type="match status" value="1"/>
</dbReference>
<dbReference type="InterPro" id="IPR003661">
    <property type="entry name" value="HisK_dim/P_dom"/>
</dbReference>
<dbReference type="HOGENOM" id="CLU_000445_89_3_9"/>
<dbReference type="PANTHER" id="PTHR43711:SF26">
    <property type="entry name" value="SENSOR HISTIDINE KINASE RCSC"/>
    <property type="match status" value="1"/>
</dbReference>
<keyword evidence="8" id="KW-1133">Transmembrane helix</keyword>
<dbReference type="InterPro" id="IPR005467">
    <property type="entry name" value="His_kinase_dom"/>
</dbReference>
<dbReference type="CDD" id="cd00075">
    <property type="entry name" value="HATPase"/>
    <property type="match status" value="1"/>
</dbReference>
<evidence type="ECO:0000256" key="5">
    <source>
        <dbReference type="ARBA" id="ARBA00022679"/>
    </source>
</evidence>
<dbReference type="GO" id="GO:0016020">
    <property type="term" value="C:membrane"/>
    <property type="evidence" value="ECO:0007669"/>
    <property type="project" value="UniProtKB-SubCell"/>
</dbReference>